<feature type="chain" id="PRO_5019356771" evidence="2">
    <location>
        <begin position="30"/>
        <end position="172"/>
    </location>
</feature>
<evidence type="ECO:0000259" key="3">
    <source>
        <dbReference type="Pfam" id="PF13511"/>
    </source>
</evidence>
<comment type="caution">
    <text evidence="4">The sequence shown here is derived from an EMBL/GenBank/DDBJ whole genome shotgun (WGS) entry which is preliminary data.</text>
</comment>
<organism evidence="4 5">
    <name type="scientific">Neptunomonas marina</name>
    <dbReference type="NCBI Taxonomy" id="1815562"/>
    <lineage>
        <taxon>Bacteria</taxon>
        <taxon>Pseudomonadati</taxon>
        <taxon>Pseudomonadota</taxon>
        <taxon>Gammaproteobacteria</taxon>
        <taxon>Oceanospirillales</taxon>
        <taxon>Oceanospirillaceae</taxon>
        <taxon>Neptunomonas</taxon>
    </lineage>
</organism>
<evidence type="ECO:0000313" key="5">
    <source>
        <dbReference type="Proteomes" id="UP000282818"/>
    </source>
</evidence>
<evidence type="ECO:0000313" key="4">
    <source>
        <dbReference type="EMBL" id="RVU32783.1"/>
    </source>
</evidence>
<dbReference type="Pfam" id="PF13511">
    <property type="entry name" value="DUF4124"/>
    <property type="match status" value="1"/>
</dbReference>
<accession>A0A437QEG4</accession>
<evidence type="ECO:0000256" key="2">
    <source>
        <dbReference type="SAM" id="SignalP"/>
    </source>
</evidence>
<feature type="region of interest" description="Disordered" evidence="1">
    <location>
        <begin position="61"/>
        <end position="172"/>
    </location>
</feature>
<name>A0A437QEG4_9GAMM</name>
<sequence length="172" mass="19808">MMTMKGRLDIKTQVLAIAMAATLPLSAHAEIYRWVDENGKAHYSDRKPEDANVKVERKVYQEVATPFRRPPEELYRGEAETLEDGEDPTPDEREAKVEKGKKADNQSDEKSADTSDEEESGVRNNKRHVAEGENATKLVDKQIQRINRNERISGIKEKNQKVLKEYRDKRKK</sequence>
<evidence type="ECO:0000256" key="1">
    <source>
        <dbReference type="SAM" id="MobiDB-lite"/>
    </source>
</evidence>
<dbReference type="AlphaFoldDB" id="A0A437QEG4"/>
<keyword evidence="2" id="KW-0732">Signal</keyword>
<feature type="compositionally biased region" description="Basic and acidic residues" evidence="1">
    <location>
        <begin position="90"/>
        <end position="113"/>
    </location>
</feature>
<gene>
    <name evidence="4" type="ORF">EOE65_03750</name>
</gene>
<feature type="compositionally biased region" description="Acidic residues" evidence="1">
    <location>
        <begin position="80"/>
        <end position="89"/>
    </location>
</feature>
<dbReference type="Proteomes" id="UP000282818">
    <property type="component" value="Unassembled WGS sequence"/>
</dbReference>
<proteinExistence type="predicted"/>
<reference evidence="4 5" key="1">
    <citation type="submission" date="2019-01" db="EMBL/GenBank/DDBJ databases">
        <authorList>
            <person name="Chen W.-M."/>
        </authorList>
    </citation>
    <scope>NUCLEOTIDE SEQUENCE [LARGE SCALE GENOMIC DNA]</scope>
    <source>
        <strain evidence="4 5">HPM-16</strain>
    </source>
</reference>
<feature type="compositionally biased region" description="Basic and acidic residues" evidence="1">
    <location>
        <begin position="138"/>
        <end position="172"/>
    </location>
</feature>
<feature type="signal peptide" evidence="2">
    <location>
        <begin position="1"/>
        <end position="29"/>
    </location>
</feature>
<dbReference type="InterPro" id="IPR025392">
    <property type="entry name" value="DUF4124"/>
</dbReference>
<keyword evidence="5" id="KW-1185">Reference proteome</keyword>
<protein>
    <submittedName>
        <fullName evidence="4">DUF4124 domain-containing protein</fullName>
    </submittedName>
</protein>
<feature type="compositionally biased region" description="Basic and acidic residues" evidence="1">
    <location>
        <begin position="69"/>
        <end position="79"/>
    </location>
</feature>
<dbReference type="EMBL" id="SACQ01000001">
    <property type="protein sequence ID" value="RVU32783.1"/>
    <property type="molecule type" value="Genomic_DNA"/>
</dbReference>
<feature type="domain" description="DUF4124" evidence="3">
    <location>
        <begin position="19"/>
        <end position="54"/>
    </location>
</feature>